<dbReference type="GeneID" id="98147925"/>
<organism evidence="1 2">
    <name type="scientific">Aspergillus lucknowensis</name>
    <dbReference type="NCBI Taxonomy" id="176173"/>
    <lineage>
        <taxon>Eukaryota</taxon>
        <taxon>Fungi</taxon>
        <taxon>Dikarya</taxon>
        <taxon>Ascomycota</taxon>
        <taxon>Pezizomycotina</taxon>
        <taxon>Eurotiomycetes</taxon>
        <taxon>Eurotiomycetidae</taxon>
        <taxon>Eurotiales</taxon>
        <taxon>Aspergillaceae</taxon>
        <taxon>Aspergillus</taxon>
        <taxon>Aspergillus subgen. Nidulantes</taxon>
    </lineage>
</organism>
<comment type="caution">
    <text evidence="1">The sequence shown here is derived from an EMBL/GenBank/DDBJ whole genome shotgun (WGS) entry which is preliminary data.</text>
</comment>
<keyword evidence="2" id="KW-1185">Reference proteome</keyword>
<dbReference type="RefSeq" id="XP_070886767.1">
    <property type="nucleotide sequence ID" value="XM_071032853.1"/>
</dbReference>
<proteinExistence type="predicted"/>
<dbReference type="EMBL" id="JBFXLQ010000017">
    <property type="protein sequence ID" value="KAL2867788.1"/>
    <property type="molecule type" value="Genomic_DNA"/>
</dbReference>
<dbReference type="Proteomes" id="UP001610432">
    <property type="component" value="Unassembled WGS sequence"/>
</dbReference>
<evidence type="ECO:0000313" key="2">
    <source>
        <dbReference type="Proteomes" id="UP001610432"/>
    </source>
</evidence>
<name>A0ABR4LTB4_9EURO</name>
<accession>A0ABR4LTB4</accession>
<protein>
    <submittedName>
        <fullName evidence="1">Uncharacterized protein</fullName>
    </submittedName>
</protein>
<reference evidence="1 2" key="1">
    <citation type="submission" date="2024-07" db="EMBL/GenBank/DDBJ databases">
        <title>Section-level genome sequencing and comparative genomics of Aspergillus sections Usti and Cavernicolus.</title>
        <authorList>
            <consortium name="Lawrence Berkeley National Laboratory"/>
            <person name="Nybo J.L."/>
            <person name="Vesth T.C."/>
            <person name="Theobald S."/>
            <person name="Frisvad J.C."/>
            <person name="Larsen T.O."/>
            <person name="Kjaerboelling I."/>
            <person name="Rothschild-Mancinelli K."/>
            <person name="Lyhne E.K."/>
            <person name="Kogle M.E."/>
            <person name="Barry K."/>
            <person name="Clum A."/>
            <person name="Na H."/>
            <person name="Ledsgaard L."/>
            <person name="Lin J."/>
            <person name="Lipzen A."/>
            <person name="Kuo A."/>
            <person name="Riley R."/>
            <person name="Mondo S."/>
            <person name="Labutti K."/>
            <person name="Haridas S."/>
            <person name="Pangalinan J."/>
            <person name="Salamov A.A."/>
            <person name="Simmons B.A."/>
            <person name="Magnuson J.K."/>
            <person name="Chen J."/>
            <person name="Drula E."/>
            <person name="Henrissat B."/>
            <person name="Wiebenga A."/>
            <person name="Lubbers R.J."/>
            <person name="Gomes A.C."/>
            <person name="Macurrencykelacurrency M.R."/>
            <person name="Stajich J."/>
            <person name="Grigoriev I.V."/>
            <person name="Mortensen U.H."/>
            <person name="De Vries R.P."/>
            <person name="Baker S.E."/>
            <person name="Andersen M.R."/>
        </authorList>
    </citation>
    <scope>NUCLEOTIDE SEQUENCE [LARGE SCALE GENOMIC DNA]</scope>
    <source>
        <strain evidence="1 2">CBS 449.75</strain>
    </source>
</reference>
<gene>
    <name evidence="1" type="ORF">BJX67DRAFT_380727</name>
</gene>
<sequence length="107" mass="12036">MASYNIYIGIGPEILDFGARWDLLVVNPNGHSCIKYTSTGGPHIGATIYQRSRMENKNFFQQSYVERLFVGSISEEKLRAFETVFAETAPGPSQFFVLRVFCDVFAA</sequence>
<evidence type="ECO:0000313" key="1">
    <source>
        <dbReference type="EMBL" id="KAL2867788.1"/>
    </source>
</evidence>